<dbReference type="InterPro" id="IPR010390">
    <property type="entry name" value="ABC-2_transporter-like"/>
</dbReference>
<organism evidence="2 3">
    <name type="scientific">Mangrovactinospora gilvigrisea</name>
    <dbReference type="NCBI Taxonomy" id="1428644"/>
    <lineage>
        <taxon>Bacteria</taxon>
        <taxon>Bacillati</taxon>
        <taxon>Actinomycetota</taxon>
        <taxon>Actinomycetes</taxon>
        <taxon>Kitasatosporales</taxon>
        <taxon>Streptomycetaceae</taxon>
        <taxon>Mangrovactinospora</taxon>
    </lineage>
</organism>
<keyword evidence="1" id="KW-1133">Transmembrane helix</keyword>
<proteinExistence type="predicted"/>
<keyword evidence="1" id="KW-0812">Transmembrane</keyword>
<evidence type="ECO:0000256" key="1">
    <source>
        <dbReference type="SAM" id="Phobius"/>
    </source>
</evidence>
<reference evidence="2 3" key="1">
    <citation type="submission" date="2016-10" db="EMBL/GenBank/DDBJ databases">
        <title>Genome sequence of Streptomyces gilvigriseus MUSC 26.</title>
        <authorList>
            <person name="Lee L.-H."/>
            <person name="Ser H.-L."/>
        </authorList>
    </citation>
    <scope>NUCLEOTIDE SEQUENCE [LARGE SCALE GENOMIC DNA]</scope>
    <source>
        <strain evidence="2 3">MUSC 26</strain>
    </source>
</reference>
<dbReference type="EMBL" id="MLCF01000082">
    <property type="protein sequence ID" value="OIV36643.1"/>
    <property type="molecule type" value="Genomic_DNA"/>
</dbReference>
<sequence length="272" mass="29196">MRLHAARLYRTVAAGTFRRYSTYRAATIAGVFTNTVFGFIMAYTYLALWNVRPHLGGYTASDALTYVFIGQSLFAVVAVFGGGATDDMIGRIRSGDISVDLYRPVDLQTWWLATDLGRAAFQFLARGIPPTVVGALAFHLSLPSDPLVWLAFLLSAFLGLLVSFSVRYLVALSGFWLIDTSGTQAAAGILGMFFSGQLLPLNIFPGALKQIAMLLPWAGMQQLPIDVLLRTTASLGGLGGVLALQVTWAAVLLALGRLVTATAVRKVVFQGG</sequence>
<feature type="transmembrane region" description="Helical" evidence="1">
    <location>
        <begin position="228"/>
        <end position="255"/>
    </location>
</feature>
<keyword evidence="1" id="KW-0472">Membrane</keyword>
<dbReference type="AlphaFoldDB" id="A0A1J7BD86"/>
<dbReference type="RefSeq" id="WP_071657399.1">
    <property type="nucleotide sequence ID" value="NZ_MLCF01000082.1"/>
</dbReference>
<keyword evidence="3" id="KW-1185">Reference proteome</keyword>
<name>A0A1J7BD86_9ACTN</name>
<dbReference type="PANTHER" id="PTHR36832">
    <property type="entry name" value="SLR1174 PROTEIN-RELATED"/>
    <property type="match status" value="1"/>
</dbReference>
<evidence type="ECO:0000313" key="3">
    <source>
        <dbReference type="Proteomes" id="UP000243342"/>
    </source>
</evidence>
<feature type="transmembrane region" description="Helical" evidence="1">
    <location>
        <begin position="63"/>
        <end position="84"/>
    </location>
</feature>
<feature type="transmembrane region" description="Helical" evidence="1">
    <location>
        <begin position="123"/>
        <end position="142"/>
    </location>
</feature>
<dbReference type="Pfam" id="PF06182">
    <property type="entry name" value="ABC2_membrane_6"/>
    <property type="match status" value="1"/>
</dbReference>
<accession>A0A1J7BD86</accession>
<dbReference type="Proteomes" id="UP000243342">
    <property type="component" value="Unassembled WGS sequence"/>
</dbReference>
<feature type="transmembrane region" description="Helical" evidence="1">
    <location>
        <begin position="185"/>
        <end position="208"/>
    </location>
</feature>
<comment type="caution">
    <text evidence="2">The sequence shown here is derived from an EMBL/GenBank/DDBJ whole genome shotgun (WGS) entry which is preliminary data.</text>
</comment>
<evidence type="ECO:0000313" key="2">
    <source>
        <dbReference type="EMBL" id="OIV36643.1"/>
    </source>
</evidence>
<gene>
    <name evidence="2" type="ORF">BIV57_15180</name>
</gene>
<dbReference type="STRING" id="1428644.BIV57_15180"/>
<feature type="transmembrane region" description="Helical" evidence="1">
    <location>
        <begin position="148"/>
        <end position="178"/>
    </location>
</feature>
<protein>
    <submittedName>
        <fullName evidence="2">ABC transporter permease</fullName>
    </submittedName>
</protein>
<dbReference type="PANTHER" id="PTHR36832:SF2">
    <property type="entry name" value="INTEGRAL MEMBRANE PROTEIN"/>
    <property type="match status" value="1"/>
</dbReference>
<feature type="transmembrane region" description="Helical" evidence="1">
    <location>
        <begin position="21"/>
        <end position="43"/>
    </location>
</feature>